<keyword evidence="2" id="KW-1133">Transmembrane helix</keyword>
<evidence type="ECO:0000256" key="2">
    <source>
        <dbReference type="SAM" id="Phobius"/>
    </source>
</evidence>
<evidence type="ECO:0000313" key="5">
    <source>
        <dbReference type="Proteomes" id="UP001172673"/>
    </source>
</evidence>
<reference evidence="4" key="1">
    <citation type="submission" date="2022-10" db="EMBL/GenBank/DDBJ databases">
        <title>Culturing micro-colonial fungi from biological soil crusts in the Mojave desert and describing Neophaeococcomyces mojavensis, and introducing the new genera and species Taxawa tesnikishii.</title>
        <authorList>
            <person name="Kurbessoian T."/>
            <person name="Stajich J.E."/>
        </authorList>
    </citation>
    <scope>NUCLEOTIDE SEQUENCE</scope>
    <source>
        <strain evidence="4">TK_41</strain>
    </source>
</reference>
<dbReference type="AlphaFoldDB" id="A0AA38WX62"/>
<name>A0AA38WX62_9EURO</name>
<evidence type="ECO:0000259" key="3">
    <source>
        <dbReference type="Pfam" id="PF25545"/>
    </source>
</evidence>
<dbReference type="Pfam" id="PF25545">
    <property type="entry name" value="DUF7924"/>
    <property type="match status" value="1"/>
</dbReference>
<dbReference type="InterPro" id="IPR057684">
    <property type="entry name" value="DUF7924"/>
</dbReference>
<dbReference type="Proteomes" id="UP001172673">
    <property type="component" value="Unassembled WGS sequence"/>
</dbReference>
<keyword evidence="5" id="KW-1185">Reference proteome</keyword>
<dbReference type="PANTHER" id="PTHR42470">
    <property type="entry name" value="VAST DOMAIN-CONTAINING PROTEIN"/>
    <property type="match status" value="1"/>
</dbReference>
<dbReference type="PANTHER" id="PTHR42470:SF2">
    <property type="match status" value="1"/>
</dbReference>
<feature type="region of interest" description="Disordered" evidence="1">
    <location>
        <begin position="536"/>
        <end position="557"/>
    </location>
</feature>
<accession>A0AA38WX62</accession>
<feature type="compositionally biased region" description="Low complexity" evidence="1">
    <location>
        <begin position="1"/>
        <end position="15"/>
    </location>
</feature>
<gene>
    <name evidence="4" type="ORF">H2200_012580</name>
</gene>
<sequence length="646" mass="71440">MSAASGISADSSDGDLPPSSYDGSHLPWKTFRQQVLGPHRIRVLDTPPKEKLPATLLAMIEAETPNAAKYKAQQELFRDQVDKGRGFGPSPLFPPNLLPSIDDETRLARCMIPSFSREALPERAINQMGPLYELSIPRSGLGCGFSASALSTEDLAVLPSWLVCTGTVVHFDTGYISPGAALYCPYLVFERAWGDKEHRLEAANNQCAIGGAWSVRALQMLYAEAWKGQRIPELPVAFSCSIDNSFAVLNIHWIDHGQAYCMSPLCKFELSKDDHFSSFLVWIDSIGKWSLTYLLPQIKTALERLRTKDDTPPPTPRATKLTLNTTVCPNDQLINSLKTTFEGIPWRFEDDEFTPVSSSTASWGSPMVNDLTFANLNYPSVYSRVVGSTPTSAIQRKNYLTQLGQFPTPPPAYAQNPELVWQRRFSHAMDEIRDLQRQVQGLRAEMSGTSTSIQTELSDLKTTMDSILRKETFTVRNKSLSFTLQETWSTHGVPKSPLVNEVLPQLVNEVLPQLVTSKFPPTPRLKPYRALPSPTTPLSPGLQLNGPPSPGMISPGLSSPGMPSPTFSVYSETTNIINIPPAPPKSASFFKFASFMVSGHMISMFIPNILLRIFVLGCITDVCMLAFASPHMPSSADYLLSFWRSR</sequence>
<keyword evidence="2" id="KW-0472">Membrane</keyword>
<proteinExistence type="predicted"/>
<feature type="domain" description="DUF7924" evidence="3">
    <location>
        <begin position="130"/>
        <end position="301"/>
    </location>
</feature>
<feature type="region of interest" description="Disordered" evidence="1">
    <location>
        <begin position="1"/>
        <end position="24"/>
    </location>
</feature>
<evidence type="ECO:0000256" key="1">
    <source>
        <dbReference type="SAM" id="MobiDB-lite"/>
    </source>
</evidence>
<comment type="caution">
    <text evidence="4">The sequence shown here is derived from an EMBL/GenBank/DDBJ whole genome shotgun (WGS) entry which is preliminary data.</text>
</comment>
<dbReference type="EMBL" id="JAPDRK010000024">
    <property type="protein sequence ID" value="KAJ9602800.1"/>
    <property type="molecule type" value="Genomic_DNA"/>
</dbReference>
<feature type="transmembrane region" description="Helical" evidence="2">
    <location>
        <begin position="588"/>
        <end position="606"/>
    </location>
</feature>
<evidence type="ECO:0000313" key="4">
    <source>
        <dbReference type="EMBL" id="KAJ9602800.1"/>
    </source>
</evidence>
<keyword evidence="2" id="KW-0812">Transmembrane</keyword>
<organism evidence="4 5">
    <name type="scientific">Cladophialophora chaetospira</name>
    <dbReference type="NCBI Taxonomy" id="386627"/>
    <lineage>
        <taxon>Eukaryota</taxon>
        <taxon>Fungi</taxon>
        <taxon>Dikarya</taxon>
        <taxon>Ascomycota</taxon>
        <taxon>Pezizomycotina</taxon>
        <taxon>Eurotiomycetes</taxon>
        <taxon>Chaetothyriomycetidae</taxon>
        <taxon>Chaetothyriales</taxon>
        <taxon>Herpotrichiellaceae</taxon>
        <taxon>Cladophialophora</taxon>
    </lineage>
</organism>
<protein>
    <recommendedName>
        <fullName evidence="3">DUF7924 domain-containing protein</fullName>
    </recommendedName>
</protein>